<comment type="similarity">
    <text evidence="2 8">Belongs to the nucleobase:cation symporter-2 (NCS2) (TC 2.A.40) family. Azg-like subfamily.</text>
</comment>
<dbReference type="PANTHER" id="PTHR43337">
    <property type="entry name" value="XANTHINE/URACIL PERMEASE C887.17-RELATED"/>
    <property type="match status" value="1"/>
</dbReference>
<keyword evidence="3 8" id="KW-0813">Transport</keyword>
<feature type="transmembrane region" description="Helical" evidence="9">
    <location>
        <begin position="104"/>
        <end position="122"/>
    </location>
</feature>
<organism evidence="10 11">
    <name type="scientific">Halanaerobium praevalens (strain ATCC 33744 / DSM 2228 / GSL)</name>
    <dbReference type="NCBI Taxonomy" id="572479"/>
    <lineage>
        <taxon>Bacteria</taxon>
        <taxon>Bacillati</taxon>
        <taxon>Bacillota</taxon>
        <taxon>Clostridia</taxon>
        <taxon>Halanaerobiales</taxon>
        <taxon>Halanaerobiaceae</taxon>
        <taxon>Halanaerobium</taxon>
    </lineage>
</organism>
<sequence length="437" mass="46118">MTNNGILENLFKLKENKTDIKTEVIAGITTFMTMAYIIFVNPAILSDAGMPFDGVFIATIMGAVLGTMAMALLSNYPFALASGMGLNAFFAYSVVLGMGVTWQAALGIIFFEGIIFIILSVIPVRKMIVNCIPMALKTGISTGIGLFIAFIGLQNSGIVVQNDATLVGLGQVLSGPGLVAIFGLIITGILHARQVKGALLWGILASTAFGWINGVTPAFNGIVALPQFSDWSQVLFQLDLKAALDLGMIGVLLSFLFVDMFDTAGTLIGVSQQAGYLDENGDLPKASKALLADAIGTTGGALFGTSTVTTYVESASGVAEGGRTGLTGVVASALFFAALFFKPLIGIVPSAATAPALIIVGTMMMTNITSLDWDDFTEILPAFMTIIAMPMTYSISNGIALGFITYPLLKLFTGKGKEVHWLVYLLGIVFVFYFLVH</sequence>
<evidence type="ECO:0000256" key="9">
    <source>
        <dbReference type="SAM" id="Phobius"/>
    </source>
</evidence>
<dbReference type="GO" id="GO:0005886">
    <property type="term" value="C:plasma membrane"/>
    <property type="evidence" value="ECO:0007669"/>
    <property type="project" value="UniProtKB-SubCell"/>
</dbReference>
<evidence type="ECO:0000256" key="1">
    <source>
        <dbReference type="ARBA" id="ARBA00004651"/>
    </source>
</evidence>
<keyword evidence="5 8" id="KW-0812">Transmembrane</keyword>
<name>E3DN46_HALPG</name>
<feature type="transmembrane region" description="Helical" evidence="9">
    <location>
        <begin position="134"/>
        <end position="153"/>
    </location>
</feature>
<feature type="transmembrane region" description="Helical" evidence="9">
    <location>
        <begin position="290"/>
        <end position="312"/>
    </location>
</feature>
<feature type="transmembrane region" description="Helical" evidence="9">
    <location>
        <begin position="380"/>
        <end position="409"/>
    </location>
</feature>
<evidence type="ECO:0000256" key="3">
    <source>
        <dbReference type="ARBA" id="ARBA00022448"/>
    </source>
</evidence>
<feature type="transmembrane region" description="Helical" evidence="9">
    <location>
        <begin position="421"/>
        <end position="436"/>
    </location>
</feature>
<dbReference type="HOGENOM" id="CLU_024508_0_1_9"/>
<dbReference type="Pfam" id="PF00860">
    <property type="entry name" value="Xan_ur_permease"/>
    <property type="match status" value="1"/>
</dbReference>
<evidence type="ECO:0000313" key="10">
    <source>
        <dbReference type="EMBL" id="ADO76452.1"/>
    </source>
</evidence>
<dbReference type="InterPro" id="IPR006043">
    <property type="entry name" value="NCS2"/>
</dbReference>
<dbReference type="PIRSF" id="PIRSF005353">
    <property type="entry name" value="PbuG"/>
    <property type="match status" value="1"/>
</dbReference>
<proteinExistence type="inferred from homology"/>
<evidence type="ECO:0000256" key="6">
    <source>
        <dbReference type="ARBA" id="ARBA00022989"/>
    </source>
</evidence>
<comment type="subcellular location">
    <subcellularLocation>
        <location evidence="1 8">Cell membrane</location>
        <topology evidence="1 8">Multi-pass membrane protein</topology>
    </subcellularLocation>
</comment>
<feature type="transmembrane region" description="Helical" evidence="9">
    <location>
        <begin position="78"/>
        <end position="98"/>
    </location>
</feature>
<dbReference type="GO" id="GO:0005345">
    <property type="term" value="F:purine nucleobase transmembrane transporter activity"/>
    <property type="evidence" value="ECO:0007669"/>
    <property type="project" value="TreeGrafter"/>
</dbReference>
<gene>
    <name evidence="10" type="ordered locus">Hprae_0295</name>
</gene>
<dbReference type="STRING" id="572479.Hprae_0295"/>
<evidence type="ECO:0000256" key="5">
    <source>
        <dbReference type="ARBA" id="ARBA00022692"/>
    </source>
</evidence>
<evidence type="ECO:0000256" key="7">
    <source>
        <dbReference type="ARBA" id="ARBA00023136"/>
    </source>
</evidence>
<feature type="transmembrane region" description="Helical" evidence="9">
    <location>
        <begin position="24"/>
        <end position="44"/>
    </location>
</feature>
<keyword evidence="6 8" id="KW-1133">Transmembrane helix</keyword>
<keyword evidence="11" id="KW-1185">Reference proteome</keyword>
<keyword evidence="7 8" id="KW-0472">Membrane</keyword>
<dbReference type="OrthoDB" id="9808458at2"/>
<accession>E3DN46</accession>
<dbReference type="PATRIC" id="fig|572479.3.peg.298"/>
<protein>
    <submittedName>
        <fullName evidence="10">Xanthine/uracil/vitamin C permease</fullName>
    </submittedName>
</protein>
<evidence type="ECO:0000313" key="11">
    <source>
        <dbReference type="Proteomes" id="UP000006866"/>
    </source>
</evidence>
<dbReference type="Proteomes" id="UP000006866">
    <property type="component" value="Chromosome"/>
</dbReference>
<dbReference type="EMBL" id="CP002175">
    <property type="protein sequence ID" value="ADO76452.1"/>
    <property type="molecule type" value="Genomic_DNA"/>
</dbReference>
<feature type="transmembrane region" description="Helical" evidence="9">
    <location>
        <begin position="56"/>
        <end position="73"/>
    </location>
</feature>
<dbReference type="eggNOG" id="COG2252">
    <property type="taxonomic scope" value="Bacteria"/>
</dbReference>
<evidence type="ECO:0000256" key="4">
    <source>
        <dbReference type="ARBA" id="ARBA00022475"/>
    </source>
</evidence>
<evidence type="ECO:0000256" key="2">
    <source>
        <dbReference type="ARBA" id="ARBA00005697"/>
    </source>
</evidence>
<evidence type="ECO:0000256" key="8">
    <source>
        <dbReference type="PIRNR" id="PIRNR005353"/>
    </source>
</evidence>
<reference evidence="10 11" key="2">
    <citation type="journal article" date="2011" name="Stand. Genomic Sci.">
        <title>Complete genome sequence of the extremely halophilic Halanaerobium praevalens type strain (GSL).</title>
        <authorList>
            <person name="Ivanova N."/>
            <person name="Sikorski J."/>
            <person name="Chertkov O."/>
            <person name="Nolan M."/>
            <person name="Lucas S."/>
            <person name="Hammon N."/>
            <person name="Deshpande S."/>
            <person name="Cheng J.F."/>
            <person name="Tapia R."/>
            <person name="Han C."/>
            <person name="Goodwin L."/>
            <person name="Pitluck S."/>
            <person name="Huntemann M."/>
            <person name="Liolios K."/>
            <person name="Pagani I."/>
            <person name="Mavromatis K."/>
            <person name="Ovchinikova G."/>
            <person name="Pati A."/>
            <person name="Chen A."/>
            <person name="Palaniappan K."/>
            <person name="Land M."/>
            <person name="Hauser L."/>
            <person name="Brambilla E.M."/>
            <person name="Kannan K.P."/>
            <person name="Rohde M."/>
            <person name="Tindall B.J."/>
            <person name="Goker M."/>
            <person name="Detter J.C."/>
            <person name="Woyke T."/>
            <person name="Bristow J."/>
            <person name="Eisen J.A."/>
            <person name="Markowitz V."/>
            <person name="Hugenholtz P."/>
            <person name="Kyrpides N.C."/>
            <person name="Klenk H.P."/>
            <person name="Lapidus A."/>
        </authorList>
    </citation>
    <scope>NUCLEOTIDE SEQUENCE [LARGE SCALE GENOMIC DNA]</scope>
    <source>
        <strain evidence="11">ATCC 33744 / DSM 2228 / GSL</strain>
    </source>
</reference>
<dbReference type="InterPro" id="IPR045018">
    <property type="entry name" value="Azg-like"/>
</dbReference>
<keyword evidence="4 8" id="KW-1003">Cell membrane</keyword>
<feature type="transmembrane region" description="Helical" evidence="9">
    <location>
        <begin position="199"/>
        <end position="226"/>
    </location>
</feature>
<dbReference type="InterPro" id="IPR026033">
    <property type="entry name" value="Azg-like_bact_archaea"/>
</dbReference>
<dbReference type="KEGG" id="hpk:Hprae_0295"/>
<feature type="transmembrane region" description="Helical" evidence="9">
    <location>
        <begin position="246"/>
        <end position="270"/>
    </location>
</feature>
<dbReference type="AlphaFoldDB" id="E3DN46"/>
<feature type="transmembrane region" description="Helical" evidence="9">
    <location>
        <begin position="173"/>
        <end position="192"/>
    </location>
</feature>
<feature type="transmembrane region" description="Helical" evidence="9">
    <location>
        <begin position="324"/>
        <end position="341"/>
    </location>
</feature>
<dbReference type="RefSeq" id="WP_014552485.1">
    <property type="nucleotide sequence ID" value="NC_017455.1"/>
</dbReference>
<dbReference type="PANTHER" id="PTHR43337:SF1">
    <property type="entry name" value="XANTHINE_URACIL PERMEASE C887.17-RELATED"/>
    <property type="match status" value="1"/>
</dbReference>
<reference evidence="11" key="1">
    <citation type="submission" date="2010-10" db="EMBL/GenBank/DDBJ databases">
        <title>The complete genome of Halanaerobium praevalens DSM 2228.</title>
        <authorList>
            <consortium name="US DOE Joint Genome Institute (JGI-PGF)"/>
            <person name="Lucas S."/>
            <person name="Copeland A."/>
            <person name="Lapidus A."/>
            <person name="Glavina del Rio T."/>
            <person name="Dalin E."/>
            <person name="Tice H."/>
            <person name="Bruce D."/>
            <person name="Goodwin L."/>
            <person name="Pitluck S."/>
            <person name="Kyrpides N."/>
            <person name="Mavromatis K."/>
            <person name="Ivanova N."/>
            <person name="Ovchinnikova G."/>
            <person name="Chertkov O."/>
            <person name="Detter J.C."/>
            <person name="Han C."/>
            <person name="Larimer F."/>
            <person name="Land M."/>
            <person name="Hauser L."/>
            <person name="Markowitz V."/>
            <person name="Cheng J.-F."/>
            <person name="Hugenholtz P."/>
            <person name="Woyke T."/>
            <person name="Wu D."/>
            <person name="Tindall B."/>
            <person name="Pomrenke H.G."/>
            <person name="Brambilla E."/>
            <person name="Klenk H.-P."/>
            <person name="Eisen J.A."/>
        </authorList>
    </citation>
    <scope>NUCLEOTIDE SEQUENCE [LARGE SCALE GENOMIC DNA]</scope>
    <source>
        <strain evidence="11">ATCC 33744 / DSM 2228 / GSL</strain>
    </source>
</reference>
<feature type="transmembrane region" description="Helical" evidence="9">
    <location>
        <begin position="348"/>
        <end position="368"/>
    </location>
</feature>